<evidence type="ECO:0000256" key="1">
    <source>
        <dbReference type="ARBA" id="ARBA00006432"/>
    </source>
</evidence>
<evidence type="ECO:0000256" key="2">
    <source>
        <dbReference type="ARBA" id="ARBA00022598"/>
    </source>
</evidence>
<accession>A0A448IB80</accession>
<dbReference type="GO" id="GO:0031956">
    <property type="term" value="F:medium-chain fatty acid-CoA ligase activity"/>
    <property type="evidence" value="ECO:0007669"/>
    <property type="project" value="TreeGrafter"/>
</dbReference>
<dbReference type="OrthoDB" id="9803968at2"/>
<dbReference type="EMBL" id="LR134355">
    <property type="protein sequence ID" value="VEG49617.1"/>
    <property type="molecule type" value="Genomic_DNA"/>
</dbReference>
<evidence type="ECO:0000259" key="3">
    <source>
        <dbReference type="Pfam" id="PF00501"/>
    </source>
</evidence>
<feature type="domain" description="AMP-dependent synthetase/ligase" evidence="3">
    <location>
        <begin position="6"/>
        <end position="364"/>
    </location>
</feature>
<dbReference type="PANTHER" id="PTHR43201:SF5">
    <property type="entry name" value="MEDIUM-CHAIN ACYL-COA LIGASE ACSF2, MITOCHONDRIAL"/>
    <property type="match status" value="1"/>
</dbReference>
<keyword evidence="2 5" id="KW-0436">Ligase</keyword>
<evidence type="ECO:0000259" key="4">
    <source>
        <dbReference type="Pfam" id="PF13193"/>
    </source>
</evidence>
<dbReference type="SUPFAM" id="SSF56801">
    <property type="entry name" value="Acetyl-CoA synthetase-like"/>
    <property type="match status" value="1"/>
</dbReference>
<dbReference type="Gene3D" id="3.40.50.12780">
    <property type="entry name" value="N-terminal domain of ligase-like"/>
    <property type="match status" value="1"/>
</dbReference>
<dbReference type="Proteomes" id="UP000282551">
    <property type="component" value="Chromosome"/>
</dbReference>
<feature type="domain" description="AMP-binding enzyme C-terminal" evidence="4">
    <location>
        <begin position="419"/>
        <end position="496"/>
    </location>
</feature>
<dbReference type="EC" id="6.2.1.3" evidence="5"/>
<dbReference type="InterPro" id="IPR045851">
    <property type="entry name" value="AMP-bd_C_sf"/>
</dbReference>
<evidence type="ECO:0000313" key="5">
    <source>
        <dbReference type="EMBL" id="VEG49617.1"/>
    </source>
</evidence>
<dbReference type="InterPro" id="IPR020845">
    <property type="entry name" value="AMP-binding_CS"/>
</dbReference>
<dbReference type="PANTHER" id="PTHR43201">
    <property type="entry name" value="ACYL-COA SYNTHETASE"/>
    <property type="match status" value="1"/>
</dbReference>
<dbReference type="InterPro" id="IPR042099">
    <property type="entry name" value="ANL_N_sf"/>
</dbReference>
<name>A0A448IB80_MYCCI</name>
<evidence type="ECO:0000313" key="6">
    <source>
        <dbReference type="Proteomes" id="UP000282551"/>
    </source>
</evidence>
<comment type="similarity">
    <text evidence="1">Belongs to the ATP-dependent AMP-binding enzyme family.</text>
</comment>
<dbReference type="Pfam" id="PF00501">
    <property type="entry name" value="AMP-binding"/>
    <property type="match status" value="1"/>
</dbReference>
<proteinExistence type="inferred from homology"/>
<dbReference type="PROSITE" id="PS00455">
    <property type="entry name" value="AMP_BINDING"/>
    <property type="match status" value="1"/>
</dbReference>
<keyword evidence="5" id="KW-0012">Acyltransferase</keyword>
<dbReference type="GO" id="GO:0004467">
    <property type="term" value="F:long-chain fatty acid-CoA ligase activity"/>
    <property type="evidence" value="ECO:0007669"/>
    <property type="project" value="UniProtKB-EC"/>
</dbReference>
<gene>
    <name evidence="5" type="ORF">NCTC10485_03928</name>
</gene>
<dbReference type="InterPro" id="IPR000873">
    <property type="entry name" value="AMP-dep_synth/lig_dom"/>
</dbReference>
<dbReference type="EC" id="2.3.1.86" evidence="5"/>
<dbReference type="InterPro" id="IPR025110">
    <property type="entry name" value="AMP-bd_C"/>
</dbReference>
<sequence>MYPGDRARQYPDRVALVMAETGESLTYADFEAKANQLAHFYRDLGLRPGEGVAYMMENCLANVVAQGAGERTGLYYTLINFHLTADEAAYIVNDSEARVVVTTRAVLDVARELPARCAGVQRWLMVDKPDDLDGFEDYAAVVDSYPTVAVDDERLGLALLYSSGTTGKPKGVLRPRLDLDPADPLPIFQLVPKVYRTRPDMVFLQPAPLYHSGPQSATAESLRCGGTCVIMQKFDAVRFLQLVDEHKVTNTLVVPTMLSRILQLPQEIRDKYDLSSLEAIAHGAAPCPPSVKRAMIDWLGPILFEYYGSTEANGSVICDSHEWLQRPGTVGKPLVGELIILGPDGARLPAGEPGVVWIKGATNFQYLNDPEKTREAQSADGTMSTNGDIGYVDEDGYLYLTDRVGFTIVAGGVNIYPREVEDVLAAHPAVADVAVIGVPDEDMGEAVKAIVELRAGVDPEGIERELIEFSRSRLAKFKCPRSVDVVDMLPRNTNGKLMKNELVKRYREQPQTTELQKGSVR</sequence>
<dbReference type="RefSeq" id="WP_126335274.1">
    <property type="nucleotide sequence ID" value="NZ_AP022604.1"/>
</dbReference>
<dbReference type="GO" id="GO:0004321">
    <property type="term" value="F:fatty-acyl-CoA synthase activity"/>
    <property type="evidence" value="ECO:0007669"/>
    <property type="project" value="UniProtKB-EC"/>
</dbReference>
<dbReference type="Gene3D" id="3.30.300.30">
    <property type="match status" value="1"/>
</dbReference>
<protein>
    <submittedName>
        <fullName evidence="5">Acyl-CoA synthetase</fullName>
        <ecNumber evidence="5">2.3.1.86</ecNumber>
        <ecNumber evidence="5">6.2.1.3</ecNumber>
    </submittedName>
</protein>
<keyword evidence="5" id="KW-0808">Transferase</keyword>
<dbReference type="AlphaFoldDB" id="A0A448IB80"/>
<dbReference type="Pfam" id="PF13193">
    <property type="entry name" value="AMP-binding_C"/>
    <property type="match status" value="1"/>
</dbReference>
<organism evidence="5 6">
    <name type="scientific">Mycolicibacterium chitae</name>
    <name type="common">Mycobacterium chitae</name>
    <dbReference type="NCBI Taxonomy" id="1792"/>
    <lineage>
        <taxon>Bacteria</taxon>
        <taxon>Bacillati</taxon>
        <taxon>Actinomycetota</taxon>
        <taxon>Actinomycetes</taxon>
        <taxon>Mycobacteriales</taxon>
        <taxon>Mycobacteriaceae</taxon>
        <taxon>Mycolicibacterium</taxon>
    </lineage>
</organism>
<keyword evidence="6" id="KW-1185">Reference proteome</keyword>
<reference evidence="5 6" key="1">
    <citation type="submission" date="2018-12" db="EMBL/GenBank/DDBJ databases">
        <authorList>
            <consortium name="Pathogen Informatics"/>
        </authorList>
    </citation>
    <scope>NUCLEOTIDE SEQUENCE [LARGE SCALE GENOMIC DNA]</scope>
    <source>
        <strain evidence="5 6">NCTC10485</strain>
    </source>
</reference>